<evidence type="ECO:0000256" key="1">
    <source>
        <dbReference type="SAM" id="Phobius"/>
    </source>
</evidence>
<evidence type="ECO:0000313" key="3">
    <source>
        <dbReference type="Proteomes" id="UP001595990"/>
    </source>
</evidence>
<reference evidence="3" key="1">
    <citation type="journal article" date="2019" name="Int. J. Syst. Evol. Microbiol.">
        <title>The Global Catalogue of Microorganisms (GCM) 10K type strain sequencing project: providing services to taxonomists for standard genome sequencing and annotation.</title>
        <authorList>
            <consortium name="The Broad Institute Genomics Platform"/>
            <consortium name="The Broad Institute Genome Sequencing Center for Infectious Disease"/>
            <person name="Wu L."/>
            <person name="Ma J."/>
        </authorList>
    </citation>
    <scope>NUCLEOTIDE SEQUENCE [LARGE SCALE GENOMIC DNA]</scope>
    <source>
        <strain evidence="3">CECT 8064</strain>
    </source>
</reference>
<keyword evidence="1" id="KW-0812">Transmembrane</keyword>
<comment type="caution">
    <text evidence="2">The sequence shown here is derived from an EMBL/GenBank/DDBJ whole genome shotgun (WGS) entry which is preliminary data.</text>
</comment>
<feature type="transmembrane region" description="Helical" evidence="1">
    <location>
        <begin position="117"/>
        <end position="138"/>
    </location>
</feature>
<feature type="transmembrane region" description="Helical" evidence="1">
    <location>
        <begin position="15"/>
        <end position="34"/>
    </location>
</feature>
<gene>
    <name evidence="2" type="ORF">ACFPEN_11195</name>
</gene>
<organism evidence="2 3">
    <name type="scientific">Streptomyces ehimensis</name>
    <dbReference type="NCBI Taxonomy" id="68195"/>
    <lineage>
        <taxon>Bacteria</taxon>
        <taxon>Bacillati</taxon>
        <taxon>Actinomycetota</taxon>
        <taxon>Actinomycetes</taxon>
        <taxon>Kitasatosporales</taxon>
        <taxon>Streptomycetaceae</taxon>
        <taxon>Streptomyces</taxon>
    </lineage>
</organism>
<accession>A0ABV9BHJ3</accession>
<dbReference type="RefSeq" id="WP_358237491.1">
    <property type="nucleotide sequence ID" value="NZ_JBHSFS010000004.1"/>
</dbReference>
<protein>
    <submittedName>
        <fullName evidence="2">DUF3592 domain-containing protein</fullName>
    </submittedName>
</protein>
<dbReference type="Proteomes" id="UP001595990">
    <property type="component" value="Unassembled WGS sequence"/>
</dbReference>
<evidence type="ECO:0000313" key="2">
    <source>
        <dbReference type="EMBL" id="MFC4513503.1"/>
    </source>
</evidence>
<keyword evidence="3" id="KW-1185">Reference proteome</keyword>
<sequence length="139" mass="15463">MTVLALSGVLSLGRWWIFIGGTVWLLCAAFFAAADLRAYRRRVTTAARCNFVHDEPDGIVRHSLERRSVGDEARAVMFRSKGASIRVGEKVEISYDPKRPHEVFIASRHPRFARGSALVVIAGIGLAQILYVLIRWGLA</sequence>
<name>A0ABV9BHJ3_9ACTN</name>
<keyword evidence="1" id="KW-1133">Transmembrane helix</keyword>
<dbReference type="EMBL" id="JBHSFS010000004">
    <property type="protein sequence ID" value="MFC4513503.1"/>
    <property type="molecule type" value="Genomic_DNA"/>
</dbReference>
<keyword evidence="1" id="KW-0472">Membrane</keyword>
<proteinExistence type="predicted"/>